<dbReference type="EMBL" id="CP098251">
    <property type="protein sequence ID" value="WAV90438.1"/>
    <property type="molecule type" value="Genomic_DNA"/>
</dbReference>
<gene>
    <name evidence="1" type="ORF">NB646_06065</name>
</gene>
<sequence>MNKKFGQPEKDVSASIVVKTAQSPTEDFPPDFRISRPFLLVPTRIPVRQVTRPKEVAQRLWRMVLQGMVHGVQKEQMDHVLKRVEERDKKNEKENNGK</sequence>
<reference evidence="1" key="1">
    <citation type="journal article" date="2022" name="Front. Microbiol.">
        <title>New perspectives on an old grouping: The genomic and phenotypic variability of Oxalobacter formigenes and the implications for calcium oxalate stone prevention.</title>
        <authorList>
            <person name="Chmiel J.A."/>
            <person name="Carr C."/>
            <person name="Stuivenberg G.A."/>
            <person name="Venema R."/>
            <person name="Chanyi R.M."/>
            <person name="Al K.F."/>
            <person name="Giguere D."/>
            <person name="Say H."/>
            <person name="Akouris P.P."/>
            <person name="Dominguez Romero S.A."/>
            <person name="Kwong A."/>
            <person name="Tai V."/>
            <person name="Koval S.F."/>
            <person name="Razvi H."/>
            <person name="Bjazevic J."/>
            <person name="Burton J.P."/>
        </authorList>
    </citation>
    <scope>NUCLEOTIDE SEQUENCE</scope>
    <source>
        <strain evidence="1">OxK</strain>
    </source>
</reference>
<evidence type="ECO:0000313" key="1">
    <source>
        <dbReference type="EMBL" id="WAV90438.1"/>
    </source>
</evidence>
<protein>
    <submittedName>
        <fullName evidence="1">Uncharacterized protein</fullName>
    </submittedName>
</protein>
<organism evidence="1">
    <name type="scientific">Oxalobacter aliiformigenes</name>
    <dbReference type="NCBI Taxonomy" id="2946593"/>
    <lineage>
        <taxon>Bacteria</taxon>
        <taxon>Pseudomonadati</taxon>
        <taxon>Pseudomonadota</taxon>
        <taxon>Betaproteobacteria</taxon>
        <taxon>Burkholderiales</taxon>
        <taxon>Oxalobacteraceae</taxon>
        <taxon>Oxalobacter</taxon>
    </lineage>
</organism>
<proteinExistence type="predicted"/>
<dbReference type="RefSeq" id="WP_269315519.1">
    <property type="nucleotide sequence ID" value="NZ_CP098251.1"/>
</dbReference>
<dbReference type="AlphaFoldDB" id="A0A9E9LAA0"/>
<accession>A0A9E9LAA0</accession>
<name>A0A9E9LAA0_9BURK</name>
<dbReference type="Proteomes" id="UP001164819">
    <property type="component" value="Chromosome"/>
</dbReference>